<dbReference type="SUPFAM" id="SSF53187">
    <property type="entry name" value="Zn-dependent exopeptidases"/>
    <property type="match status" value="1"/>
</dbReference>
<dbReference type="GO" id="GO:0030288">
    <property type="term" value="C:outer membrane-bounded periplasmic space"/>
    <property type="evidence" value="ECO:0007669"/>
    <property type="project" value="TreeGrafter"/>
</dbReference>
<evidence type="ECO:0000256" key="1">
    <source>
        <dbReference type="ARBA" id="ARBA00022801"/>
    </source>
</evidence>
<gene>
    <name evidence="3" type="ORF">EAF07_06240</name>
</gene>
<dbReference type="PANTHER" id="PTHR30404">
    <property type="entry name" value="N-ACETYLMURAMOYL-L-ALANINE AMIDASE"/>
    <property type="match status" value="1"/>
</dbReference>
<dbReference type="Gene3D" id="2.60.40.3760">
    <property type="match status" value="7"/>
</dbReference>
<organism evidence="3 4">
    <name type="scientific">Streptococcus hillyeri</name>
    <dbReference type="NCBI Taxonomy" id="2282420"/>
    <lineage>
        <taxon>Bacteria</taxon>
        <taxon>Bacillati</taxon>
        <taxon>Bacillota</taxon>
        <taxon>Bacilli</taxon>
        <taxon>Lactobacillales</taxon>
        <taxon>Streptococcaceae</taxon>
        <taxon>Streptococcus</taxon>
    </lineage>
</organism>
<accession>A0A3L9DVT0</accession>
<dbReference type="RefSeq" id="WP_121835734.1">
    <property type="nucleotide sequence ID" value="NZ_RCVM01000011.1"/>
</dbReference>
<feature type="domain" description="MurNAc-LAA" evidence="2">
    <location>
        <begin position="898"/>
        <end position="1026"/>
    </location>
</feature>
<dbReference type="Pfam" id="PF01520">
    <property type="entry name" value="Amidase_3"/>
    <property type="match status" value="1"/>
</dbReference>
<dbReference type="EMBL" id="RCVM01000011">
    <property type="protein sequence ID" value="RLY02890.1"/>
    <property type="molecule type" value="Genomic_DNA"/>
</dbReference>
<name>A0A3L9DVT0_9STRE</name>
<dbReference type="AlphaFoldDB" id="A0A3L9DVT0"/>
<dbReference type="PANTHER" id="PTHR30404:SF0">
    <property type="entry name" value="N-ACETYLMURAMOYL-L-ALANINE AMIDASE AMIC"/>
    <property type="match status" value="1"/>
</dbReference>
<dbReference type="SMART" id="SM00646">
    <property type="entry name" value="Ami_3"/>
    <property type="match status" value="1"/>
</dbReference>
<dbReference type="Proteomes" id="UP000279194">
    <property type="component" value="Unassembled WGS sequence"/>
</dbReference>
<comment type="caution">
    <text evidence="3">The sequence shown here is derived from an EMBL/GenBank/DDBJ whole genome shotgun (WGS) entry which is preliminary data.</text>
</comment>
<dbReference type="CDD" id="cd02696">
    <property type="entry name" value="MurNAc-LAA"/>
    <property type="match status" value="1"/>
</dbReference>
<evidence type="ECO:0000259" key="2">
    <source>
        <dbReference type="SMART" id="SM00646"/>
    </source>
</evidence>
<evidence type="ECO:0000313" key="3">
    <source>
        <dbReference type="EMBL" id="RLY02890.1"/>
    </source>
</evidence>
<dbReference type="OrthoDB" id="9763643at2"/>
<keyword evidence="4" id="KW-1185">Reference proteome</keyword>
<protein>
    <recommendedName>
        <fullName evidence="2">MurNAc-LAA domain-containing protein</fullName>
    </recommendedName>
</protein>
<dbReference type="InterPro" id="IPR013688">
    <property type="entry name" value="GBS_Bsp-like"/>
</dbReference>
<dbReference type="GO" id="GO:0008745">
    <property type="term" value="F:N-acetylmuramoyl-L-alanine amidase activity"/>
    <property type="evidence" value="ECO:0007669"/>
    <property type="project" value="InterPro"/>
</dbReference>
<evidence type="ECO:0000313" key="4">
    <source>
        <dbReference type="Proteomes" id="UP000279194"/>
    </source>
</evidence>
<dbReference type="GO" id="GO:0009253">
    <property type="term" value="P:peptidoglycan catabolic process"/>
    <property type="evidence" value="ECO:0007669"/>
    <property type="project" value="InterPro"/>
</dbReference>
<reference evidence="3 4" key="1">
    <citation type="submission" date="2018-10" db="EMBL/GenBank/DDBJ databases">
        <title>Streptococcus hillyeri sp. nov., isolated from equine tracheal sample.</title>
        <authorList>
            <person name="Macfadyen A.C."/>
            <person name="Waller A."/>
            <person name="Paterson G.K."/>
        </authorList>
    </citation>
    <scope>NUCLEOTIDE SEQUENCE [LARGE SCALE GENOMIC DNA]</scope>
    <source>
        <strain evidence="3 4">28462</strain>
    </source>
</reference>
<proteinExistence type="predicted"/>
<dbReference type="Pfam" id="PF08481">
    <property type="entry name" value="GBS_Bsp-like"/>
    <property type="match status" value="7"/>
</dbReference>
<keyword evidence="1" id="KW-0378">Hydrolase</keyword>
<dbReference type="InterPro" id="IPR050695">
    <property type="entry name" value="N-acetylmuramoyl_amidase_3"/>
</dbReference>
<dbReference type="InterPro" id="IPR002508">
    <property type="entry name" value="MurNAc-LAA_cat"/>
</dbReference>
<sequence>MEKSFKSYLVIPLALTLFLAKNDVQAEEIGSVTQNGSVAVTESSEKVVASLQTEASTTEAKSNSLTSQSVAVTDTGKVTTTTEQPISEVSVATSRKQTEATAVTKVAENQLKQQQKAVVTEPKLAEARVAETPAQNAITVNQTAENMEVSYSGEIPKDSEVRVAVWSQAMGQDDLKWYTMNNAHTTVPYNNHWEYGLYHLHAYLRQKATGKMTFVKSEEVTLAQPKLETNVKATSQTSFEVTVSNVPKYFKKLYVPIWSAANGQDDIKWYQAQKQNNGTYKLSVDTNNHKSSTGRYHIHYYEEKPNGKKVYVGQATYTQPVPKAPSLTVKALNDRLFEVTIGNVPAKYTRVLLPTWTEKNGQDDIKWYQAQKQANGNYKVTVSLDQHQFETNKYHLHLYGESSGKKTFLASTTYDQPKSKVESSVKGIADDKFTITVKNVPSYINQVRIPTWTDKGGQDDIKWYVANKQKDGSYQLTVDTKEHKYESGRYHLHVYGNAGSVANIFLDAVTHDVATPKVETAIKPLTETSFGVTVKNVPSYINQVRIPTWTDKGGQDDIKWYVANKQKDGSYQLTVDTKEHKYESGRYHLHVYGNAGSVANIFLNAVTHDVAAPKKVPISSKPETTVKALTATSFKVTVKNVPSTIGTVMLPTWSAKSDQDDIKWYQAKKETDGSYSLTVDIKDHKYDTGIYHIHSYGRTKDGKLTFLDGDTIDIKALPKPTAKLEIKNVNNQTGTFDVIVSNLKSANGIKQVHLPTWSDANGQDDIKWYTASKQSNGTYKLTVRASDHKYSSGKYHVHLYVTDEKGKQDFVSESQVNLEVKNIQKGSASKGNYKAVNKVIYLDAGHGGSDPGAAYYGQQEKTLNLDMQNRLKTKLEKLGYQVVLTRSDDRFVDLLPRSEKANQSNADLFISIHFNAATSPSASGVETYYYQYYSDYPSRINKTYHNDKERLRLSASLASTIQNSVVGTSGAKNGGVKRNTFAVLRETTAPAVLLELGYLSNSAENRKIATVDYREKLANGIVKGITDYYKTNF</sequence>
<dbReference type="Gene3D" id="3.40.630.40">
    <property type="entry name" value="Zn-dependent exopeptidases"/>
    <property type="match status" value="1"/>
</dbReference>